<organism evidence="1 2">
    <name type="scientific">Datura stramonium</name>
    <name type="common">Jimsonweed</name>
    <name type="synonym">Common thornapple</name>
    <dbReference type="NCBI Taxonomy" id="4076"/>
    <lineage>
        <taxon>Eukaryota</taxon>
        <taxon>Viridiplantae</taxon>
        <taxon>Streptophyta</taxon>
        <taxon>Embryophyta</taxon>
        <taxon>Tracheophyta</taxon>
        <taxon>Spermatophyta</taxon>
        <taxon>Magnoliopsida</taxon>
        <taxon>eudicotyledons</taxon>
        <taxon>Gunneridae</taxon>
        <taxon>Pentapetalae</taxon>
        <taxon>asterids</taxon>
        <taxon>lamiids</taxon>
        <taxon>Solanales</taxon>
        <taxon>Solanaceae</taxon>
        <taxon>Solanoideae</taxon>
        <taxon>Datureae</taxon>
        <taxon>Datura</taxon>
    </lineage>
</organism>
<sequence length="67" mass="6734">MSSNLSFAFNVDITAVNIENAGAGIATPIVGSTVEGVSVLGGSRVDERVSELGGVKRDIPGTDKGSL</sequence>
<dbReference type="EMBL" id="JACEIK010000437">
    <property type="protein sequence ID" value="MCD7457033.1"/>
    <property type="molecule type" value="Genomic_DNA"/>
</dbReference>
<protein>
    <submittedName>
        <fullName evidence="1">Uncharacterized protein</fullName>
    </submittedName>
</protein>
<evidence type="ECO:0000313" key="1">
    <source>
        <dbReference type="EMBL" id="MCD7457033.1"/>
    </source>
</evidence>
<accession>A0ABS8SDZ7</accession>
<comment type="caution">
    <text evidence="1">The sequence shown here is derived from an EMBL/GenBank/DDBJ whole genome shotgun (WGS) entry which is preliminary data.</text>
</comment>
<gene>
    <name evidence="1" type="ORF">HAX54_033950</name>
</gene>
<dbReference type="Proteomes" id="UP000823775">
    <property type="component" value="Unassembled WGS sequence"/>
</dbReference>
<evidence type="ECO:0000313" key="2">
    <source>
        <dbReference type="Proteomes" id="UP000823775"/>
    </source>
</evidence>
<proteinExistence type="predicted"/>
<keyword evidence="2" id="KW-1185">Reference proteome</keyword>
<name>A0ABS8SDZ7_DATST</name>
<reference evidence="1 2" key="1">
    <citation type="journal article" date="2021" name="BMC Genomics">
        <title>Datura genome reveals duplications of psychoactive alkaloid biosynthetic genes and high mutation rate following tissue culture.</title>
        <authorList>
            <person name="Rajewski A."/>
            <person name="Carter-House D."/>
            <person name="Stajich J."/>
            <person name="Litt A."/>
        </authorList>
    </citation>
    <scope>NUCLEOTIDE SEQUENCE [LARGE SCALE GENOMIC DNA]</scope>
    <source>
        <strain evidence="1">AR-01</strain>
    </source>
</reference>